<dbReference type="AlphaFoldDB" id="A0A1L9RAH1"/>
<reference evidence="3" key="1">
    <citation type="journal article" date="2017" name="Genome Biol.">
        <title>Comparative genomics reveals high biological diversity and specific adaptations in the industrially and medically important fungal genus Aspergillus.</title>
        <authorList>
            <person name="de Vries R.P."/>
            <person name="Riley R."/>
            <person name="Wiebenga A."/>
            <person name="Aguilar-Osorio G."/>
            <person name="Amillis S."/>
            <person name="Uchima C.A."/>
            <person name="Anderluh G."/>
            <person name="Asadollahi M."/>
            <person name="Askin M."/>
            <person name="Barry K."/>
            <person name="Battaglia E."/>
            <person name="Bayram O."/>
            <person name="Benocci T."/>
            <person name="Braus-Stromeyer S.A."/>
            <person name="Caldana C."/>
            <person name="Canovas D."/>
            <person name="Cerqueira G.C."/>
            <person name="Chen F."/>
            <person name="Chen W."/>
            <person name="Choi C."/>
            <person name="Clum A."/>
            <person name="Dos Santos R.A."/>
            <person name="Damasio A.R."/>
            <person name="Diallinas G."/>
            <person name="Emri T."/>
            <person name="Fekete E."/>
            <person name="Flipphi M."/>
            <person name="Freyberg S."/>
            <person name="Gallo A."/>
            <person name="Gournas C."/>
            <person name="Habgood R."/>
            <person name="Hainaut M."/>
            <person name="Harispe M.L."/>
            <person name="Henrissat B."/>
            <person name="Hilden K.S."/>
            <person name="Hope R."/>
            <person name="Hossain A."/>
            <person name="Karabika E."/>
            <person name="Karaffa L."/>
            <person name="Karanyi Z."/>
            <person name="Krasevec N."/>
            <person name="Kuo A."/>
            <person name="Kusch H."/>
            <person name="LaButti K."/>
            <person name="Lagendijk E.L."/>
            <person name="Lapidus A."/>
            <person name="Levasseur A."/>
            <person name="Lindquist E."/>
            <person name="Lipzen A."/>
            <person name="Logrieco A.F."/>
            <person name="MacCabe A."/>
            <person name="Maekelae M.R."/>
            <person name="Malavazi I."/>
            <person name="Melin P."/>
            <person name="Meyer V."/>
            <person name="Mielnichuk N."/>
            <person name="Miskei M."/>
            <person name="Molnar A.P."/>
            <person name="Mule G."/>
            <person name="Ngan C.Y."/>
            <person name="Orejas M."/>
            <person name="Orosz E."/>
            <person name="Ouedraogo J.P."/>
            <person name="Overkamp K.M."/>
            <person name="Park H.-S."/>
            <person name="Perrone G."/>
            <person name="Piumi F."/>
            <person name="Punt P.J."/>
            <person name="Ram A.F."/>
            <person name="Ramon A."/>
            <person name="Rauscher S."/>
            <person name="Record E."/>
            <person name="Riano-Pachon D.M."/>
            <person name="Robert V."/>
            <person name="Roehrig J."/>
            <person name="Ruller R."/>
            <person name="Salamov A."/>
            <person name="Salih N.S."/>
            <person name="Samson R.A."/>
            <person name="Sandor E."/>
            <person name="Sanguinetti M."/>
            <person name="Schuetze T."/>
            <person name="Sepcic K."/>
            <person name="Shelest E."/>
            <person name="Sherlock G."/>
            <person name="Sophianopoulou V."/>
            <person name="Squina F.M."/>
            <person name="Sun H."/>
            <person name="Susca A."/>
            <person name="Todd R.B."/>
            <person name="Tsang A."/>
            <person name="Unkles S.E."/>
            <person name="van de Wiele N."/>
            <person name="van Rossen-Uffink D."/>
            <person name="Oliveira J.V."/>
            <person name="Vesth T.C."/>
            <person name="Visser J."/>
            <person name="Yu J.-H."/>
            <person name="Zhou M."/>
            <person name="Andersen M.R."/>
            <person name="Archer D.B."/>
            <person name="Baker S.E."/>
            <person name="Benoit I."/>
            <person name="Brakhage A.A."/>
            <person name="Braus G.H."/>
            <person name="Fischer R."/>
            <person name="Frisvad J.C."/>
            <person name="Goldman G.H."/>
            <person name="Houbraken J."/>
            <person name="Oakley B."/>
            <person name="Pocsi I."/>
            <person name="Scazzocchio C."/>
            <person name="Seiboth B."/>
            <person name="vanKuyk P.A."/>
            <person name="Wortman J."/>
            <person name="Dyer P.S."/>
            <person name="Grigoriev I.V."/>
        </authorList>
    </citation>
    <scope>NUCLEOTIDE SEQUENCE [LARGE SCALE GENOMIC DNA]</scope>
    <source>
        <strain evidence="3">DTO 134E9</strain>
    </source>
</reference>
<dbReference type="VEuPathDB" id="FungiDB:ASPWEDRAFT_43947"/>
<feature type="chain" id="PRO_5012657039" evidence="1">
    <location>
        <begin position="17"/>
        <end position="86"/>
    </location>
</feature>
<protein>
    <submittedName>
        <fullName evidence="2">Uncharacterized protein</fullName>
    </submittedName>
</protein>
<accession>A0A1L9RAH1</accession>
<keyword evidence="1" id="KW-0732">Signal</keyword>
<dbReference type="RefSeq" id="XP_040685603.1">
    <property type="nucleotide sequence ID" value="XM_040836146.1"/>
</dbReference>
<feature type="signal peptide" evidence="1">
    <location>
        <begin position="1"/>
        <end position="16"/>
    </location>
</feature>
<dbReference type="GeneID" id="63751994"/>
<dbReference type="Gene3D" id="3.30.10.10">
    <property type="entry name" value="Trypsin Inhibitor V, subunit A"/>
    <property type="match status" value="1"/>
</dbReference>
<dbReference type="Proteomes" id="UP000184383">
    <property type="component" value="Unassembled WGS sequence"/>
</dbReference>
<proteinExistence type="predicted"/>
<keyword evidence="3" id="KW-1185">Reference proteome</keyword>
<evidence type="ECO:0000313" key="3">
    <source>
        <dbReference type="Proteomes" id="UP000184383"/>
    </source>
</evidence>
<gene>
    <name evidence="2" type="ORF">ASPWEDRAFT_43947</name>
</gene>
<evidence type="ECO:0000313" key="2">
    <source>
        <dbReference type="EMBL" id="OJJ31926.1"/>
    </source>
</evidence>
<organism evidence="2 3">
    <name type="scientific">Aspergillus wentii DTO 134E9</name>
    <dbReference type="NCBI Taxonomy" id="1073089"/>
    <lineage>
        <taxon>Eukaryota</taxon>
        <taxon>Fungi</taxon>
        <taxon>Dikarya</taxon>
        <taxon>Ascomycota</taxon>
        <taxon>Pezizomycotina</taxon>
        <taxon>Eurotiomycetes</taxon>
        <taxon>Eurotiomycetidae</taxon>
        <taxon>Eurotiales</taxon>
        <taxon>Aspergillaceae</taxon>
        <taxon>Aspergillus</taxon>
        <taxon>Aspergillus subgen. Cremei</taxon>
    </lineage>
</organism>
<sequence>MKFALPLLFGVASAQSFFLDEEACQEDKYFLRSHIGDRFDRDLMAELDSSYIRILYPGDHISPIQRADRLNIFLDGDNKIWLVDCF</sequence>
<name>A0A1L9RAH1_ASPWE</name>
<dbReference type="EMBL" id="KV878215">
    <property type="protein sequence ID" value="OJJ31926.1"/>
    <property type="molecule type" value="Genomic_DNA"/>
</dbReference>
<evidence type="ECO:0000256" key="1">
    <source>
        <dbReference type="SAM" id="SignalP"/>
    </source>
</evidence>